<accession>A0AC61S9A4</accession>
<evidence type="ECO:0000313" key="2">
    <source>
        <dbReference type="Proteomes" id="UP000315423"/>
    </source>
</evidence>
<gene>
    <name evidence="1" type="primary">argH</name>
    <name evidence="1" type="ORF">C5S46_06695</name>
</gene>
<organism evidence="1 2">
    <name type="scientific">Candidatus Methanomarinus sp</name>
    <dbReference type="NCBI Taxonomy" id="3386244"/>
    <lineage>
        <taxon>Archaea</taxon>
        <taxon>Methanobacteriati</taxon>
        <taxon>Methanobacteriota</taxon>
        <taxon>Stenosarchaea group</taxon>
        <taxon>Methanomicrobia</taxon>
        <taxon>Methanosarcinales</taxon>
        <taxon>ANME-2 cluster</taxon>
        <taxon>Candidatus Methanocomedenaceae</taxon>
        <taxon>Candidatus Methanomarinus</taxon>
    </lineage>
</organism>
<protein>
    <submittedName>
        <fullName evidence="1">Argininosuccinate lyase</fullName>
        <ecNumber evidence="1">4.3.2.1</ecNumber>
    </submittedName>
</protein>
<name>A0AC61S9A4_9EURY</name>
<keyword evidence="1" id="KW-0456">Lyase</keyword>
<dbReference type="Proteomes" id="UP000315423">
    <property type="component" value="Unassembled WGS sequence"/>
</dbReference>
<proteinExistence type="predicted"/>
<sequence>MNDILRRGRLGSEEDTNVLKYLSSMDADINIFEADLLVDAAHVIMLSEVGIITWDECTLLLVSLEKIQQEGFRALDMSYEDIHMSIETRLIEMIGEDIGGRMHSARSRNDEVVTCIRLTLREKLIVLIRVVNELRKTLLLAAREHRQTIMPGFTHLQHAQPTTLGHHLLAYHDAFARDYQRLFGVYIRTNLSPLGAAAFASTGFDINRERTRELLGFGGLIENSMDAVSTRDFIIESVSTFSNVMTNLSRIAEELILWSTEEFNFIELDDRFASTSSIMPQKKNPDTAELIRAKTGTVHGCLMSVLSINKALPMSYNRDMQEITPHLWNATAAVTSSTQIVSGILSTMKINTENMLSASKIGFTTATELADTIVRTTELSFRTAHRIVGTMARSSEYTLEETDRIAMQITGIKLSEEGLTQQLFEEAMDIRHNIDRRDVVGGPMPREVCRMIEDREYQLTHDIDALEIKVNTVRDAMKRLEDIQRLFIARVKNND</sequence>
<dbReference type="EMBL" id="QYBA01000228">
    <property type="protein sequence ID" value="TKY91276.1"/>
    <property type="molecule type" value="Genomic_DNA"/>
</dbReference>
<comment type="caution">
    <text evidence="1">The sequence shown here is derived from an EMBL/GenBank/DDBJ whole genome shotgun (WGS) entry which is preliminary data.</text>
</comment>
<reference evidence="1" key="1">
    <citation type="submission" date="2018-09" db="EMBL/GenBank/DDBJ databases">
        <title>A genomic encyclopedia of anaerobic methanotrophic archaea.</title>
        <authorList>
            <person name="Skennerton C.T."/>
            <person name="Chadwick G.L."/>
            <person name="Laso-Perez R."/>
            <person name="Leu A.O."/>
            <person name="Speth D.R."/>
            <person name="Yu H."/>
            <person name="Morgan-Lang C."/>
            <person name="Hatzenpichler R."/>
            <person name="Goudeau D."/>
            <person name="Malmstrom R."/>
            <person name="Woyke T."/>
            <person name="Hallam S."/>
            <person name="Tyson G.W."/>
            <person name="Wegener G."/>
            <person name="Boetius A."/>
            <person name="Orphan V.J."/>
        </authorList>
    </citation>
    <scope>NUCLEOTIDE SEQUENCE</scope>
    <source>
        <strain evidence="1">CONS3730D10UFb2</strain>
    </source>
</reference>
<dbReference type="EC" id="4.3.2.1" evidence="1"/>
<evidence type="ECO:0000313" key="1">
    <source>
        <dbReference type="EMBL" id="TKY91276.1"/>
    </source>
</evidence>